<dbReference type="InterPro" id="IPR006143">
    <property type="entry name" value="RND_pump_MFP"/>
</dbReference>
<protein>
    <submittedName>
        <fullName evidence="10">RND family efflux transporter MFP subunit</fullName>
    </submittedName>
</protein>
<keyword evidence="6" id="KW-0472">Membrane</keyword>
<comment type="subcellular location">
    <subcellularLocation>
        <location evidence="1">Cell membrane</location>
    </subcellularLocation>
</comment>
<feature type="domain" description="Multidrug resistance protein MdtA-like C-terminal permuted SH3" evidence="9">
    <location>
        <begin position="388"/>
        <end position="431"/>
    </location>
</feature>
<dbReference type="PATRIC" id="fig|1280954.3.peg.1128"/>
<dbReference type="InterPro" id="IPR058625">
    <property type="entry name" value="MdtA-like_BSH"/>
</dbReference>
<evidence type="ECO:0000259" key="9">
    <source>
        <dbReference type="Pfam" id="PF25967"/>
    </source>
</evidence>
<dbReference type="PANTHER" id="PTHR30469:SF33">
    <property type="entry name" value="SLR1207 PROTEIN"/>
    <property type="match status" value="1"/>
</dbReference>
<dbReference type="Gene3D" id="2.40.50.100">
    <property type="match status" value="1"/>
</dbReference>
<proteinExistence type="inferred from homology"/>
<evidence type="ECO:0000256" key="1">
    <source>
        <dbReference type="ARBA" id="ARBA00004236"/>
    </source>
</evidence>
<comment type="similarity">
    <text evidence="2">Belongs to the membrane fusion protein (MFP) (TC 8.A.1) family.</text>
</comment>
<dbReference type="Pfam" id="PF25917">
    <property type="entry name" value="BSH_RND"/>
    <property type="match status" value="1"/>
</dbReference>
<dbReference type="InterPro" id="IPR058626">
    <property type="entry name" value="MdtA-like_b-barrel"/>
</dbReference>
<evidence type="ECO:0000256" key="6">
    <source>
        <dbReference type="SAM" id="Phobius"/>
    </source>
</evidence>
<reference evidence="10 11" key="1">
    <citation type="journal article" date="2014" name="Antonie Van Leeuwenhoek">
        <title>Hyphomonas beringensis sp. nov. and Hyphomonas chukchiensis sp. nov., isolated from surface seawater of the Bering Sea and Chukchi Sea.</title>
        <authorList>
            <person name="Li C."/>
            <person name="Lai Q."/>
            <person name="Li G."/>
            <person name="Dong C."/>
            <person name="Wang J."/>
            <person name="Liao Y."/>
            <person name="Shao Z."/>
        </authorList>
    </citation>
    <scope>NUCLEOTIDE SEQUENCE [LARGE SCALE GENOMIC DNA]</scope>
    <source>
        <strain evidence="10 11">PS728</strain>
    </source>
</reference>
<feature type="compositionally biased region" description="Basic and acidic residues" evidence="5">
    <location>
        <begin position="334"/>
        <end position="348"/>
    </location>
</feature>
<dbReference type="InterPro" id="IPR030190">
    <property type="entry name" value="MacA_alpha-hairpin_sf"/>
</dbReference>
<gene>
    <name evidence="10" type="ORF">HPO_05532</name>
</gene>
<dbReference type="RefSeq" id="WP_035595592.1">
    <property type="nucleotide sequence ID" value="NZ_ARYM01000005.1"/>
</dbReference>
<dbReference type="GO" id="GO:0019898">
    <property type="term" value="C:extrinsic component of membrane"/>
    <property type="evidence" value="ECO:0007669"/>
    <property type="project" value="InterPro"/>
</dbReference>
<feature type="region of interest" description="Disordered" evidence="5">
    <location>
        <begin position="431"/>
        <end position="458"/>
    </location>
</feature>
<keyword evidence="3" id="KW-0813">Transport</keyword>
<feature type="region of interest" description="Disordered" evidence="5">
    <location>
        <begin position="318"/>
        <end position="370"/>
    </location>
</feature>
<organism evidence="10 11">
    <name type="scientific">Hyphomonas polymorpha PS728</name>
    <dbReference type="NCBI Taxonomy" id="1280954"/>
    <lineage>
        <taxon>Bacteria</taxon>
        <taxon>Pseudomonadati</taxon>
        <taxon>Pseudomonadota</taxon>
        <taxon>Alphaproteobacteria</taxon>
        <taxon>Hyphomonadales</taxon>
        <taxon>Hyphomonadaceae</taxon>
        <taxon>Hyphomonas</taxon>
    </lineage>
</organism>
<feature type="domain" description="Multidrug resistance protein MdtA-like beta-barrel" evidence="8">
    <location>
        <begin position="227"/>
        <end position="300"/>
    </location>
</feature>
<dbReference type="Gene3D" id="2.40.30.170">
    <property type="match status" value="1"/>
</dbReference>
<dbReference type="GO" id="GO:0030313">
    <property type="term" value="C:cell envelope"/>
    <property type="evidence" value="ECO:0007669"/>
    <property type="project" value="UniProtKB-SubCell"/>
</dbReference>
<evidence type="ECO:0000256" key="5">
    <source>
        <dbReference type="SAM" id="MobiDB-lite"/>
    </source>
</evidence>
<keyword evidence="6" id="KW-1133">Transmembrane helix</keyword>
<dbReference type="Pfam" id="PF25967">
    <property type="entry name" value="RND-MFP_C"/>
    <property type="match status" value="1"/>
</dbReference>
<dbReference type="EMBL" id="ARYM01000005">
    <property type="protein sequence ID" value="KCZ99372.1"/>
    <property type="molecule type" value="Genomic_DNA"/>
</dbReference>
<dbReference type="NCBIfam" id="TIGR01730">
    <property type="entry name" value="RND_mfp"/>
    <property type="match status" value="1"/>
</dbReference>
<dbReference type="eggNOG" id="COG0845">
    <property type="taxonomic scope" value="Bacteria"/>
</dbReference>
<feature type="compositionally biased region" description="Low complexity" evidence="5">
    <location>
        <begin position="436"/>
        <end position="450"/>
    </location>
</feature>
<dbReference type="PANTHER" id="PTHR30469">
    <property type="entry name" value="MULTIDRUG RESISTANCE PROTEIN MDTA"/>
    <property type="match status" value="1"/>
</dbReference>
<accession>A0A062VMF7</accession>
<keyword evidence="6" id="KW-0812">Transmembrane</keyword>
<evidence type="ECO:0000259" key="8">
    <source>
        <dbReference type="Pfam" id="PF25944"/>
    </source>
</evidence>
<dbReference type="GO" id="GO:1990195">
    <property type="term" value="C:macrolide transmembrane transporter complex"/>
    <property type="evidence" value="ECO:0007669"/>
    <property type="project" value="InterPro"/>
</dbReference>
<evidence type="ECO:0000259" key="7">
    <source>
        <dbReference type="Pfam" id="PF25917"/>
    </source>
</evidence>
<dbReference type="Gene3D" id="6.10.140.1990">
    <property type="match status" value="1"/>
</dbReference>
<dbReference type="Gene3D" id="2.40.420.20">
    <property type="match status" value="1"/>
</dbReference>
<evidence type="ECO:0000256" key="4">
    <source>
        <dbReference type="ARBA" id="ARBA00023054"/>
    </source>
</evidence>
<feature type="transmembrane region" description="Helical" evidence="6">
    <location>
        <begin position="12"/>
        <end position="32"/>
    </location>
</feature>
<name>A0A062VMF7_9PROT</name>
<dbReference type="AlphaFoldDB" id="A0A062VMF7"/>
<dbReference type="InterPro" id="IPR058627">
    <property type="entry name" value="MdtA-like_C"/>
</dbReference>
<dbReference type="Proteomes" id="UP000027100">
    <property type="component" value="Unassembled WGS sequence"/>
</dbReference>
<dbReference type="SUPFAM" id="SSF111369">
    <property type="entry name" value="HlyD-like secretion proteins"/>
    <property type="match status" value="1"/>
</dbReference>
<dbReference type="STRING" id="1280954.HPO_05532"/>
<evidence type="ECO:0000256" key="2">
    <source>
        <dbReference type="ARBA" id="ARBA00009477"/>
    </source>
</evidence>
<sequence length="458" mass="49134">MSKTHLLKTRWTWIIIAAVAVLAAWLAWQAIWGGEKAPEYQTAEVTRGDIEVSISSAGKVAPKDTVAVGAQVSGQLTELLVEAGDLVEQGQLLARIDATIAETNVEGSQAQLLELRASRRQQQASLELSKANADRAKMLFENDAIARADFESAQAEYTIAIGRLEAIEAQITRQSSTLRAQQATLEFTNIYAPISGTVVSLEAVEGQTLNANQTAPTILTLADLTIMTVETDVSEADVLRVKPGQAAWFSTLGDSTRRWESSVRQILPTPEVLNDVVLYKAMLDIANPDNLLKPEMTAQVFFITGSAKDAVLVPVTALQSAPQRGQRPQGQNREGGRERAEGGAREGRTGGGMMQAEASERAGGPPQDDSQRRAFMEARNAYPDAEVATVLIMGADGTPRPRPVLVGLKTRTQAEILFGLEPGQTVVTGEVSARNTAATSQSQQRAQQGPMGPPPGRM</sequence>
<feature type="compositionally biased region" description="Low complexity" evidence="5">
    <location>
        <begin position="323"/>
        <end position="332"/>
    </location>
</feature>
<feature type="domain" description="Multidrug resistance protein MdtA-like barrel-sandwich hybrid" evidence="7">
    <location>
        <begin position="65"/>
        <end position="220"/>
    </location>
</feature>
<dbReference type="GO" id="GO:0015562">
    <property type="term" value="F:efflux transmembrane transporter activity"/>
    <property type="evidence" value="ECO:0007669"/>
    <property type="project" value="TreeGrafter"/>
</dbReference>
<keyword evidence="11" id="KW-1185">Reference proteome</keyword>
<evidence type="ECO:0000256" key="3">
    <source>
        <dbReference type="ARBA" id="ARBA00022448"/>
    </source>
</evidence>
<comment type="caution">
    <text evidence="10">The sequence shown here is derived from an EMBL/GenBank/DDBJ whole genome shotgun (WGS) entry which is preliminary data.</text>
</comment>
<evidence type="ECO:0000313" key="11">
    <source>
        <dbReference type="Proteomes" id="UP000027100"/>
    </source>
</evidence>
<dbReference type="GO" id="GO:1990961">
    <property type="term" value="P:xenobiotic detoxification by transmembrane export across the plasma membrane"/>
    <property type="evidence" value="ECO:0007669"/>
    <property type="project" value="InterPro"/>
</dbReference>
<evidence type="ECO:0000313" key="10">
    <source>
        <dbReference type="EMBL" id="KCZ99372.1"/>
    </source>
</evidence>
<keyword evidence="4" id="KW-0175">Coiled coil</keyword>
<dbReference type="GO" id="GO:1990281">
    <property type="term" value="C:efflux pump complex"/>
    <property type="evidence" value="ECO:0007669"/>
    <property type="project" value="TreeGrafter"/>
</dbReference>
<dbReference type="Pfam" id="PF25944">
    <property type="entry name" value="Beta-barrel_RND"/>
    <property type="match status" value="1"/>
</dbReference>